<reference evidence="1" key="1">
    <citation type="submission" date="2009-11" db="EMBL/GenBank/DDBJ databases">
        <authorList>
            <consortium name="US DOE Joint Genome Institute (JGI-PGF)"/>
            <person name="Ottilar R."/>
            <person name="Schmutz J."/>
            <person name="Salamov A."/>
            <person name="Cheng J.F."/>
            <person name="Lucas S."/>
            <person name="Pitluck S."/>
            <person name="Gundlach H."/>
            <person name="Guo Y."/>
            <person name="Haberer G."/>
            <person name="Nasrallah J."/>
            <person name="Mayer K.F.X."/>
            <person name="van de Peer Y."/>
            <person name="Weigel D."/>
            <person name="Grigoriev I.V."/>
        </authorList>
    </citation>
    <scope>NUCLEOTIDE SEQUENCE</scope>
    <source>
        <strain evidence="1">Nigerian</strain>
    </source>
</reference>
<dbReference type="AlphaFoldDB" id="A0A1B8Y0C9"/>
<gene>
    <name evidence="1" type="ORF">XENTR_v900283673mg</name>
</gene>
<feature type="non-terminal residue" evidence="1">
    <location>
        <position position="1"/>
    </location>
</feature>
<reference evidence="1" key="2">
    <citation type="journal article" date="2010" name="Science">
        <title>The genome of the Western clawed frog Xenopus tropicalis.</title>
        <authorList>
            <person name="Hellsten U."/>
            <person name="Harland R.M."/>
            <person name="Gilchrist M.J."/>
            <person name="Hendrix D."/>
            <person name="Jurka J."/>
            <person name="Kapitonov V."/>
            <person name="Ovcharenko I."/>
            <person name="Putnam N.H."/>
            <person name="Shu S."/>
            <person name="Taher L."/>
            <person name="Blitz I.L."/>
            <person name="Blumberg B."/>
            <person name="Dichmann D.S."/>
            <person name="Dubchak I."/>
            <person name="Amaya E."/>
            <person name="Detter J.C."/>
            <person name="Fletcher R."/>
            <person name="Gerhard D.S."/>
            <person name="Goodstein D."/>
            <person name="Graves T."/>
            <person name="Grigoriev I.V."/>
            <person name="Grimwood J."/>
            <person name="Kawashima T."/>
            <person name="Lindquist E."/>
            <person name="Lucas S.M."/>
            <person name="Mead P.E."/>
            <person name="Mitros T."/>
            <person name="Ogino H."/>
            <person name="Ohta Y."/>
            <person name="Poliakov A.V."/>
            <person name="Pollet N."/>
            <person name="Robert J."/>
            <person name="Salamov A."/>
            <person name="Sater A.K."/>
            <person name="Schmutz J."/>
            <person name="Terry A."/>
            <person name="Vize P.D."/>
            <person name="Warren W.C."/>
            <person name="Wells D."/>
            <person name="Wills A."/>
            <person name="Wilson R.K."/>
            <person name="Zimmerman L.B."/>
            <person name="Zorn A.M."/>
            <person name="Grainger R."/>
            <person name="Grammer T."/>
            <person name="Khokha M.K."/>
            <person name="Richardson P.M."/>
            <person name="Rokhsar D.S."/>
        </authorList>
    </citation>
    <scope>NUCLEOTIDE SEQUENCE [LARGE SCALE GENOMIC DNA]</scope>
    <source>
        <strain evidence="1">Nigerian</strain>
    </source>
</reference>
<sequence>AGQRLSSIPISLPLAPVSLQSKVPIPFPSAPAPNEEFAVDNKWYFYVWVGAAIWLRADEHLDFAYSYCRTFTQCGLRVIYSHHYPDSNPISGNSANKPGTCLQIHSQFVIIMFSPPGTSAAAIT</sequence>
<feature type="non-terminal residue" evidence="1">
    <location>
        <position position="124"/>
    </location>
</feature>
<protein>
    <submittedName>
        <fullName evidence="1">Uncharacterized protein</fullName>
    </submittedName>
</protein>
<evidence type="ECO:0000313" key="1">
    <source>
        <dbReference type="EMBL" id="OCA16389.1"/>
    </source>
</evidence>
<accession>A0A1B8Y0C9</accession>
<dbReference type="EMBL" id="KV460619">
    <property type="protein sequence ID" value="OCA16389.1"/>
    <property type="molecule type" value="Genomic_DNA"/>
</dbReference>
<name>A0A1B8Y0C9_XENTR</name>
<organism evidence="1">
    <name type="scientific">Xenopus tropicalis</name>
    <name type="common">Western clawed frog</name>
    <name type="synonym">Silurana tropicalis</name>
    <dbReference type="NCBI Taxonomy" id="8364"/>
    <lineage>
        <taxon>Eukaryota</taxon>
        <taxon>Metazoa</taxon>
        <taxon>Chordata</taxon>
        <taxon>Craniata</taxon>
        <taxon>Vertebrata</taxon>
        <taxon>Euteleostomi</taxon>
        <taxon>Amphibia</taxon>
        <taxon>Batrachia</taxon>
        <taxon>Anura</taxon>
        <taxon>Pipoidea</taxon>
        <taxon>Pipidae</taxon>
        <taxon>Xenopodinae</taxon>
        <taxon>Xenopus</taxon>
        <taxon>Silurana</taxon>
    </lineage>
</organism>
<reference evidence="1" key="3">
    <citation type="submission" date="2016-05" db="EMBL/GenBank/DDBJ databases">
        <title>WGS assembly of Xenopus tropicalis.</title>
        <authorList>
            <person name="Sessions A."/>
            <person name="Jenkins J."/>
            <person name="Mitros T."/>
            <person name="Lyons J.T."/>
            <person name="Dichmann D.S."/>
            <person name="Robert J."/>
            <person name="Harland R.M."/>
            <person name="Rokhsar D.S."/>
        </authorList>
    </citation>
    <scope>NUCLEOTIDE SEQUENCE</scope>
    <source>
        <strain evidence="1">Nigerian</strain>
    </source>
</reference>
<proteinExistence type="predicted"/>